<sequence length="25" mass="2944">LSWHHKNKLSEDEVASFYAILRGEN</sequence>
<gene>
    <name evidence="1" type="ORF">METZ01_LOCUS481849</name>
</gene>
<organism evidence="1">
    <name type="scientific">marine metagenome</name>
    <dbReference type="NCBI Taxonomy" id="408172"/>
    <lineage>
        <taxon>unclassified sequences</taxon>
        <taxon>metagenomes</taxon>
        <taxon>ecological metagenomes</taxon>
    </lineage>
</organism>
<dbReference type="AlphaFoldDB" id="A0A383CBG3"/>
<feature type="non-terminal residue" evidence="1">
    <location>
        <position position="1"/>
    </location>
</feature>
<evidence type="ECO:0000313" key="1">
    <source>
        <dbReference type="EMBL" id="SVE28995.1"/>
    </source>
</evidence>
<reference evidence="1" key="1">
    <citation type="submission" date="2018-05" db="EMBL/GenBank/DDBJ databases">
        <authorList>
            <person name="Lanie J.A."/>
            <person name="Ng W.-L."/>
            <person name="Kazmierczak K.M."/>
            <person name="Andrzejewski T.M."/>
            <person name="Davidsen T.M."/>
            <person name="Wayne K.J."/>
            <person name="Tettelin H."/>
            <person name="Glass J.I."/>
            <person name="Rusch D."/>
            <person name="Podicherti R."/>
            <person name="Tsui H.-C.T."/>
            <person name="Winkler M.E."/>
        </authorList>
    </citation>
    <scope>NUCLEOTIDE SEQUENCE</scope>
</reference>
<accession>A0A383CBG3</accession>
<protein>
    <submittedName>
        <fullName evidence="1">Uncharacterized protein</fullName>
    </submittedName>
</protein>
<proteinExistence type="predicted"/>
<dbReference type="EMBL" id="UINC01207061">
    <property type="protein sequence ID" value="SVE28995.1"/>
    <property type="molecule type" value="Genomic_DNA"/>
</dbReference>
<name>A0A383CBG3_9ZZZZ</name>